<feature type="domain" description="Protein kinase" evidence="8">
    <location>
        <begin position="337"/>
        <end position="484"/>
    </location>
</feature>
<dbReference type="PANTHER" id="PTHR27008:SF602">
    <property type="entry name" value="LRR RECEPTOR-LIKE SERINE_THREONINE-PROTEIN KINASE EFR"/>
    <property type="match status" value="1"/>
</dbReference>
<evidence type="ECO:0000256" key="6">
    <source>
        <dbReference type="ARBA" id="ARBA00023136"/>
    </source>
</evidence>
<keyword evidence="5 7" id="KW-1133">Transmembrane helix</keyword>
<dbReference type="SMART" id="SM00369">
    <property type="entry name" value="LRR_TYP"/>
    <property type="match status" value="4"/>
</dbReference>
<dbReference type="PROSITE" id="PS50011">
    <property type="entry name" value="PROTEIN_KINASE_DOM"/>
    <property type="match status" value="1"/>
</dbReference>
<organism evidence="9 10">
    <name type="scientific">Datura stramonium</name>
    <name type="common">Jimsonweed</name>
    <name type="synonym">Common thornapple</name>
    <dbReference type="NCBI Taxonomy" id="4076"/>
    <lineage>
        <taxon>Eukaryota</taxon>
        <taxon>Viridiplantae</taxon>
        <taxon>Streptophyta</taxon>
        <taxon>Embryophyta</taxon>
        <taxon>Tracheophyta</taxon>
        <taxon>Spermatophyta</taxon>
        <taxon>Magnoliopsida</taxon>
        <taxon>eudicotyledons</taxon>
        <taxon>Gunneridae</taxon>
        <taxon>Pentapetalae</taxon>
        <taxon>asterids</taxon>
        <taxon>lamiids</taxon>
        <taxon>Solanales</taxon>
        <taxon>Solanaceae</taxon>
        <taxon>Solanoideae</taxon>
        <taxon>Datureae</taxon>
        <taxon>Datura</taxon>
    </lineage>
</organism>
<comment type="caution">
    <text evidence="9">The sequence shown here is derived from an EMBL/GenBank/DDBJ whole genome shotgun (WGS) entry which is preliminary data.</text>
</comment>
<evidence type="ECO:0000256" key="4">
    <source>
        <dbReference type="ARBA" id="ARBA00022737"/>
    </source>
</evidence>
<dbReference type="InterPro" id="IPR051809">
    <property type="entry name" value="Plant_receptor-like_S/T_kinase"/>
</dbReference>
<dbReference type="EMBL" id="JACEIK010002411">
    <property type="protein sequence ID" value="MCD9561006.1"/>
    <property type="molecule type" value="Genomic_DNA"/>
</dbReference>
<dbReference type="Pfam" id="PF00560">
    <property type="entry name" value="LRR_1"/>
    <property type="match status" value="4"/>
</dbReference>
<dbReference type="InterPro" id="IPR003591">
    <property type="entry name" value="Leu-rich_rpt_typical-subtyp"/>
</dbReference>
<keyword evidence="6 7" id="KW-0472">Membrane</keyword>
<keyword evidence="4" id="KW-0677">Repeat</keyword>
<keyword evidence="2" id="KW-0433">Leucine-rich repeat</keyword>
<dbReference type="PROSITE" id="PS51450">
    <property type="entry name" value="LRR"/>
    <property type="match status" value="1"/>
</dbReference>
<gene>
    <name evidence="9" type="ORF">HAX54_019940</name>
</gene>
<evidence type="ECO:0000256" key="3">
    <source>
        <dbReference type="ARBA" id="ARBA00022692"/>
    </source>
</evidence>
<sequence length="484" mass="53651">MLYLLDLGSNKLRGVIPDEVGNLQELDFLSLSYNNFNGSIPIGIFNISTLVTISLTENHISGNLPSTIGHGLPNVEEIYLSGNNIAGVLPNSISNMSYLSILGLGRNEFTANIPTSLSNLKDILKLNLSSNFFNGSLPPEVGNFKAAILLDLSWNQISGSIPSTLGDLQKLTQLFLAHNRIEGYIPETFGNLVNLEELDLSYNNLSGVIPKSLEALEYLHFFNVSFNRLHGEIPNGGPFVNLSYQSFMSNEGLCGSPQKHVPTCPSNSKNRSKLKKRRMIWIVAASSVISVIGLASAIVFVLIRRRGKTINAEDEWSPEVVPQRISYYELQRATQGFDENNLLGTESFGSVYKGTLADGMIVAVKVFNVHMEGTFQTFDRECEILRNLLHRNLTKIISSCCNLDFKALILEYMPNESLDKLLYSRDYGLNILQRLNIMIDVASTLEYLHHGYSVPVIHCGLKPSNVLLDNDMMGHLADFGISKL</sequence>
<evidence type="ECO:0000256" key="7">
    <source>
        <dbReference type="SAM" id="Phobius"/>
    </source>
</evidence>
<dbReference type="Pfam" id="PF00069">
    <property type="entry name" value="Pkinase"/>
    <property type="match status" value="1"/>
</dbReference>
<evidence type="ECO:0000313" key="9">
    <source>
        <dbReference type="EMBL" id="MCD9561006.1"/>
    </source>
</evidence>
<evidence type="ECO:0000259" key="8">
    <source>
        <dbReference type="PROSITE" id="PS50011"/>
    </source>
</evidence>
<name>A0ABS8US96_DATST</name>
<evidence type="ECO:0000256" key="2">
    <source>
        <dbReference type="ARBA" id="ARBA00022614"/>
    </source>
</evidence>
<dbReference type="InterPro" id="IPR001611">
    <property type="entry name" value="Leu-rich_rpt"/>
</dbReference>
<dbReference type="Proteomes" id="UP000823775">
    <property type="component" value="Unassembled WGS sequence"/>
</dbReference>
<dbReference type="InterPro" id="IPR032675">
    <property type="entry name" value="LRR_dom_sf"/>
</dbReference>
<accession>A0ABS8US96</accession>
<dbReference type="InterPro" id="IPR011009">
    <property type="entry name" value="Kinase-like_dom_sf"/>
</dbReference>
<comment type="subcellular location">
    <subcellularLocation>
        <location evidence="1">Membrane</location>
    </subcellularLocation>
</comment>
<dbReference type="Gene3D" id="1.10.510.10">
    <property type="entry name" value="Transferase(Phosphotransferase) domain 1"/>
    <property type="match status" value="1"/>
</dbReference>
<evidence type="ECO:0000256" key="1">
    <source>
        <dbReference type="ARBA" id="ARBA00004370"/>
    </source>
</evidence>
<dbReference type="SUPFAM" id="SSF52058">
    <property type="entry name" value="L domain-like"/>
    <property type="match status" value="1"/>
</dbReference>
<feature type="transmembrane region" description="Helical" evidence="7">
    <location>
        <begin position="279"/>
        <end position="303"/>
    </location>
</feature>
<evidence type="ECO:0000256" key="5">
    <source>
        <dbReference type="ARBA" id="ARBA00022989"/>
    </source>
</evidence>
<dbReference type="PRINTS" id="PR00019">
    <property type="entry name" value="LEURICHRPT"/>
</dbReference>
<dbReference type="Gene3D" id="3.30.200.20">
    <property type="entry name" value="Phosphorylase Kinase, domain 1"/>
    <property type="match status" value="1"/>
</dbReference>
<keyword evidence="3 7" id="KW-0812">Transmembrane</keyword>
<dbReference type="Gene3D" id="3.80.10.10">
    <property type="entry name" value="Ribonuclease Inhibitor"/>
    <property type="match status" value="1"/>
</dbReference>
<reference evidence="9 10" key="1">
    <citation type="journal article" date="2021" name="BMC Genomics">
        <title>Datura genome reveals duplications of psychoactive alkaloid biosynthetic genes and high mutation rate following tissue culture.</title>
        <authorList>
            <person name="Rajewski A."/>
            <person name="Carter-House D."/>
            <person name="Stajich J."/>
            <person name="Litt A."/>
        </authorList>
    </citation>
    <scope>NUCLEOTIDE SEQUENCE [LARGE SCALE GENOMIC DNA]</scope>
    <source>
        <strain evidence="9">AR-01</strain>
    </source>
</reference>
<dbReference type="SUPFAM" id="SSF56112">
    <property type="entry name" value="Protein kinase-like (PK-like)"/>
    <property type="match status" value="1"/>
</dbReference>
<proteinExistence type="predicted"/>
<dbReference type="InterPro" id="IPR000719">
    <property type="entry name" value="Prot_kinase_dom"/>
</dbReference>
<protein>
    <recommendedName>
        <fullName evidence="8">Protein kinase domain-containing protein</fullName>
    </recommendedName>
</protein>
<dbReference type="PANTHER" id="PTHR27008">
    <property type="entry name" value="OS04G0122200 PROTEIN"/>
    <property type="match status" value="1"/>
</dbReference>
<keyword evidence="10" id="KW-1185">Reference proteome</keyword>
<dbReference type="Pfam" id="PF13855">
    <property type="entry name" value="LRR_8"/>
    <property type="match status" value="2"/>
</dbReference>
<evidence type="ECO:0000313" key="10">
    <source>
        <dbReference type="Proteomes" id="UP000823775"/>
    </source>
</evidence>